<keyword evidence="2" id="KW-0521">NADP</keyword>
<comment type="caution">
    <text evidence="3">The sequence shown here is derived from an EMBL/GenBank/DDBJ whole genome shotgun (WGS) entry which is preliminary data.</text>
</comment>
<name>A0A4R3YKS5_9FIRM</name>
<sequence>MKDYLNYKDKICVVTGAASGIGRCLCEELIHLGAEIYGLDIIDPQMKGIHYIKVNLEFQKSIDEAFELIPDKIDKLFLVAGISADKRFSFETVFHVNFTANQYILDYYALKKMNSNGAIAIISSMAGVYWKEYIYEYQNIADMNGWDAVNVELEKLNKKHMVDGASYILSKRAIIYHAMKKIKVFGEHNIRINVLLPGSTLTAMTEKMIADGLKEELLKTDGVAGRLADVQEMVKPLLFLNSEMATFLTGNILLGDFGFYMMDYVGIQSNDHYYDFSVFKK</sequence>
<dbReference type="Pfam" id="PF00106">
    <property type="entry name" value="adh_short"/>
    <property type="match status" value="1"/>
</dbReference>
<dbReference type="PANTHER" id="PTHR44252:SF3">
    <property type="entry name" value="D-ERYTHRULOSE REDUCTASE-RELATED"/>
    <property type="match status" value="1"/>
</dbReference>
<accession>A0A4R3YKS5</accession>
<dbReference type="Pfam" id="PF13561">
    <property type="entry name" value="adh_short_C2"/>
    <property type="match status" value="1"/>
</dbReference>
<dbReference type="SUPFAM" id="SSF51735">
    <property type="entry name" value="NAD(P)-binding Rossmann-fold domains"/>
    <property type="match status" value="1"/>
</dbReference>
<dbReference type="EMBL" id="SMCQ01000024">
    <property type="protein sequence ID" value="TCV93117.1"/>
    <property type="molecule type" value="Genomic_DNA"/>
</dbReference>
<gene>
    <name evidence="3" type="ORF">EDD60_12438</name>
</gene>
<dbReference type="GO" id="GO:0005997">
    <property type="term" value="P:xylulose metabolic process"/>
    <property type="evidence" value="ECO:0007669"/>
    <property type="project" value="TreeGrafter"/>
</dbReference>
<dbReference type="GO" id="GO:0004090">
    <property type="term" value="F:carbonyl reductase (NADPH) activity"/>
    <property type="evidence" value="ECO:0007669"/>
    <property type="project" value="TreeGrafter"/>
</dbReference>
<dbReference type="GeneID" id="98916390"/>
<dbReference type="PRINTS" id="PR00081">
    <property type="entry name" value="GDHRDH"/>
</dbReference>
<evidence type="ECO:0000313" key="3">
    <source>
        <dbReference type="EMBL" id="TCV93117.1"/>
    </source>
</evidence>
<dbReference type="GO" id="GO:0050038">
    <property type="term" value="F:L-xylulose reductase (NADPH) activity"/>
    <property type="evidence" value="ECO:0007669"/>
    <property type="project" value="TreeGrafter"/>
</dbReference>
<dbReference type="RefSeq" id="WP_066444595.1">
    <property type="nucleotide sequence ID" value="NZ_JANKBF010000021.1"/>
</dbReference>
<organism evidence="3 4">
    <name type="scientific">Longibaculum muris</name>
    <dbReference type="NCBI Taxonomy" id="1796628"/>
    <lineage>
        <taxon>Bacteria</taxon>
        <taxon>Bacillati</taxon>
        <taxon>Bacillota</taxon>
        <taxon>Erysipelotrichia</taxon>
        <taxon>Erysipelotrichales</taxon>
        <taxon>Coprobacillaceae</taxon>
        <taxon>Longibaculum</taxon>
    </lineage>
</organism>
<evidence type="ECO:0000313" key="4">
    <source>
        <dbReference type="Proteomes" id="UP000295515"/>
    </source>
</evidence>
<dbReference type="InterPro" id="IPR002347">
    <property type="entry name" value="SDR_fam"/>
</dbReference>
<evidence type="ECO:0000256" key="1">
    <source>
        <dbReference type="ARBA" id="ARBA00006484"/>
    </source>
</evidence>
<dbReference type="AlphaFoldDB" id="A0A4R3YKS5"/>
<dbReference type="PANTHER" id="PTHR44252">
    <property type="entry name" value="D-ERYTHRULOSE REDUCTASE"/>
    <property type="match status" value="1"/>
</dbReference>
<dbReference type="InterPro" id="IPR036291">
    <property type="entry name" value="NAD(P)-bd_dom_sf"/>
</dbReference>
<dbReference type="Proteomes" id="UP000295515">
    <property type="component" value="Unassembled WGS sequence"/>
</dbReference>
<evidence type="ECO:0000256" key="2">
    <source>
        <dbReference type="ARBA" id="ARBA00022857"/>
    </source>
</evidence>
<keyword evidence="4" id="KW-1185">Reference proteome</keyword>
<reference evidence="3 4" key="1">
    <citation type="submission" date="2019-03" db="EMBL/GenBank/DDBJ databases">
        <title>Genomic Encyclopedia of Type Strains, Phase IV (KMG-IV): sequencing the most valuable type-strain genomes for metagenomic binning, comparative biology and taxonomic classification.</title>
        <authorList>
            <person name="Goeker M."/>
        </authorList>
    </citation>
    <scope>NUCLEOTIDE SEQUENCE [LARGE SCALE GENOMIC DNA]</scope>
    <source>
        <strain evidence="3 4">DSM 29487</strain>
    </source>
</reference>
<proteinExistence type="inferred from homology"/>
<dbReference type="Gene3D" id="3.40.50.720">
    <property type="entry name" value="NAD(P)-binding Rossmann-like Domain"/>
    <property type="match status" value="1"/>
</dbReference>
<dbReference type="GO" id="GO:0006006">
    <property type="term" value="P:glucose metabolic process"/>
    <property type="evidence" value="ECO:0007669"/>
    <property type="project" value="TreeGrafter"/>
</dbReference>
<dbReference type="InterPro" id="IPR051737">
    <property type="entry name" value="L-xylulose/Carbonyl_redctase"/>
</dbReference>
<comment type="similarity">
    <text evidence="1">Belongs to the short-chain dehydrogenases/reductases (SDR) family.</text>
</comment>
<dbReference type="CDD" id="cd05233">
    <property type="entry name" value="SDR_c"/>
    <property type="match status" value="1"/>
</dbReference>
<protein>
    <submittedName>
        <fullName evidence="3">NAD(P)-dependent dehydrogenase (Short-subunit alcohol dehydrogenase family)</fullName>
    </submittedName>
</protein>